<organism evidence="10 11">
    <name type="scientific">Candidatus Kerfeldbacteria bacterium RIFCSPHIGHO2_02_FULL_42_14</name>
    <dbReference type="NCBI Taxonomy" id="1798540"/>
    <lineage>
        <taxon>Bacteria</taxon>
        <taxon>Candidatus Kerfeldiibacteriota</taxon>
    </lineage>
</organism>
<evidence type="ECO:0000256" key="7">
    <source>
        <dbReference type="ARBA" id="ARBA00029660"/>
    </source>
</evidence>
<dbReference type="SUPFAM" id="SSF55729">
    <property type="entry name" value="Acyl-CoA N-acyltransferases (Nat)"/>
    <property type="match status" value="1"/>
</dbReference>
<protein>
    <recommendedName>
        <fullName evidence="3">Aminoglycoside N(6')-acetyltransferase type 1</fullName>
        <ecNumber evidence="2">2.3.1.82</ecNumber>
    </recommendedName>
    <alternativeName>
        <fullName evidence="7">Aminoglycoside resistance protein</fullName>
    </alternativeName>
</protein>
<dbReference type="CDD" id="cd04301">
    <property type="entry name" value="NAT_SF"/>
    <property type="match status" value="1"/>
</dbReference>
<evidence type="ECO:0000313" key="11">
    <source>
        <dbReference type="Proteomes" id="UP000177165"/>
    </source>
</evidence>
<dbReference type="Proteomes" id="UP000177165">
    <property type="component" value="Unassembled WGS sequence"/>
</dbReference>
<comment type="caution">
    <text evidence="10">The sequence shown here is derived from an EMBL/GenBank/DDBJ whole genome shotgun (WGS) entry which is preliminary data.</text>
</comment>
<evidence type="ECO:0000256" key="2">
    <source>
        <dbReference type="ARBA" id="ARBA00012888"/>
    </source>
</evidence>
<name>A0A1G2APB2_9BACT</name>
<dbReference type="EMBL" id="MHKB01000012">
    <property type="protein sequence ID" value="OGY78742.1"/>
    <property type="molecule type" value="Genomic_DNA"/>
</dbReference>
<evidence type="ECO:0000256" key="3">
    <source>
        <dbReference type="ARBA" id="ARBA00017677"/>
    </source>
</evidence>
<evidence type="ECO:0000313" key="10">
    <source>
        <dbReference type="EMBL" id="OGY78742.1"/>
    </source>
</evidence>
<dbReference type="Pfam" id="PF00583">
    <property type="entry name" value="Acetyltransf_1"/>
    <property type="match status" value="1"/>
</dbReference>
<dbReference type="GO" id="GO:0047663">
    <property type="term" value="F:aminoglycoside 6'-N-acetyltransferase activity"/>
    <property type="evidence" value="ECO:0007669"/>
    <property type="project" value="UniProtKB-EC"/>
</dbReference>
<proteinExistence type="predicted"/>
<dbReference type="PROSITE" id="PS51186">
    <property type="entry name" value="GNAT"/>
    <property type="match status" value="1"/>
</dbReference>
<keyword evidence="4" id="KW-0808">Transferase</keyword>
<keyword evidence="6" id="KW-0012">Acyltransferase</keyword>
<evidence type="ECO:0000256" key="1">
    <source>
        <dbReference type="ARBA" id="ARBA00011738"/>
    </source>
</evidence>
<evidence type="ECO:0000256" key="6">
    <source>
        <dbReference type="ARBA" id="ARBA00023315"/>
    </source>
</evidence>
<sequence>MRIHIRKIEKNDRNEWLRMRYALWPSHSKKVHHDEVVEIIKHPQENIVFVAETSDHKLVGFLEVSLREYAPGCHHQPVGYLEGWYVRSSFRNQGIGKKLVQEAEKWTRQKGCKEIASDTPVKNIKSTRAHKALGFKKEDALVHFWKKL</sequence>
<dbReference type="InterPro" id="IPR016181">
    <property type="entry name" value="Acyl_CoA_acyltransferase"/>
</dbReference>
<evidence type="ECO:0000256" key="4">
    <source>
        <dbReference type="ARBA" id="ARBA00022679"/>
    </source>
</evidence>
<dbReference type="GO" id="GO:0046677">
    <property type="term" value="P:response to antibiotic"/>
    <property type="evidence" value="ECO:0007669"/>
    <property type="project" value="UniProtKB-KW"/>
</dbReference>
<dbReference type="Gene3D" id="3.40.630.30">
    <property type="match status" value="1"/>
</dbReference>
<accession>A0A1G2APB2</accession>
<dbReference type="PIRSF" id="PIRSF000452">
    <property type="entry name" value="6-N-acetyltransf"/>
    <property type="match status" value="1"/>
</dbReference>
<keyword evidence="5" id="KW-0046">Antibiotic resistance</keyword>
<evidence type="ECO:0000256" key="8">
    <source>
        <dbReference type="ARBA" id="ARBA00048923"/>
    </source>
</evidence>
<gene>
    <name evidence="10" type="ORF">A3B74_03040</name>
</gene>
<dbReference type="InterPro" id="IPR024170">
    <property type="entry name" value="Aminoglycoside_N6-AcTrfrase"/>
</dbReference>
<dbReference type="InterPro" id="IPR000182">
    <property type="entry name" value="GNAT_dom"/>
</dbReference>
<comment type="subunit">
    <text evidence="1">Homodimer.</text>
</comment>
<feature type="domain" description="N-acetyltransferase" evidence="9">
    <location>
        <begin position="3"/>
        <end position="148"/>
    </location>
</feature>
<comment type="catalytic activity">
    <reaction evidence="8">
        <text>kanamycin B + acetyl-CoA = N(6')-acetylkanamycin B + CoA + H(+)</text>
        <dbReference type="Rhea" id="RHEA:16449"/>
        <dbReference type="ChEBI" id="CHEBI:15378"/>
        <dbReference type="ChEBI" id="CHEBI:57287"/>
        <dbReference type="ChEBI" id="CHEBI:57288"/>
        <dbReference type="ChEBI" id="CHEBI:58390"/>
        <dbReference type="ChEBI" id="CHEBI:58549"/>
        <dbReference type="EC" id="2.3.1.82"/>
    </reaction>
</comment>
<dbReference type="AlphaFoldDB" id="A0A1G2APB2"/>
<reference evidence="10 11" key="1">
    <citation type="journal article" date="2016" name="Nat. Commun.">
        <title>Thousands of microbial genomes shed light on interconnected biogeochemical processes in an aquifer system.</title>
        <authorList>
            <person name="Anantharaman K."/>
            <person name="Brown C.T."/>
            <person name="Hug L.A."/>
            <person name="Sharon I."/>
            <person name="Castelle C.J."/>
            <person name="Probst A.J."/>
            <person name="Thomas B.C."/>
            <person name="Singh A."/>
            <person name="Wilkins M.J."/>
            <person name="Karaoz U."/>
            <person name="Brodie E.L."/>
            <person name="Williams K.H."/>
            <person name="Hubbard S.S."/>
            <person name="Banfield J.F."/>
        </authorList>
    </citation>
    <scope>NUCLEOTIDE SEQUENCE [LARGE SCALE GENOMIC DNA]</scope>
</reference>
<dbReference type="PANTHER" id="PTHR43072">
    <property type="entry name" value="N-ACETYLTRANSFERASE"/>
    <property type="match status" value="1"/>
</dbReference>
<evidence type="ECO:0000259" key="9">
    <source>
        <dbReference type="PROSITE" id="PS51186"/>
    </source>
</evidence>
<dbReference type="EC" id="2.3.1.82" evidence="2"/>
<dbReference type="STRING" id="1798540.A3B74_03040"/>
<dbReference type="NCBIfam" id="NF043067">
    <property type="entry name" value="AAC_6p_group_E"/>
    <property type="match status" value="1"/>
</dbReference>
<evidence type="ECO:0000256" key="5">
    <source>
        <dbReference type="ARBA" id="ARBA00023251"/>
    </source>
</evidence>